<feature type="compositionally biased region" description="Acidic residues" evidence="1">
    <location>
        <begin position="57"/>
        <end position="74"/>
    </location>
</feature>
<dbReference type="Proteomes" id="UP000272942">
    <property type="component" value="Unassembled WGS sequence"/>
</dbReference>
<feature type="compositionally biased region" description="Polar residues" evidence="1">
    <location>
        <begin position="656"/>
        <end position="672"/>
    </location>
</feature>
<feature type="domain" description="PX" evidence="2">
    <location>
        <begin position="344"/>
        <end position="460"/>
    </location>
</feature>
<dbReference type="Pfam" id="PF00787">
    <property type="entry name" value="PX"/>
    <property type="match status" value="1"/>
</dbReference>
<dbReference type="SMART" id="SM00312">
    <property type="entry name" value="PX"/>
    <property type="match status" value="1"/>
</dbReference>
<organism evidence="5">
    <name type="scientific">Echinostoma caproni</name>
    <dbReference type="NCBI Taxonomy" id="27848"/>
    <lineage>
        <taxon>Eukaryota</taxon>
        <taxon>Metazoa</taxon>
        <taxon>Spiralia</taxon>
        <taxon>Lophotrochozoa</taxon>
        <taxon>Platyhelminthes</taxon>
        <taxon>Trematoda</taxon>
        <taxon>Digenea</taxon>
        <taxon>Plagiorchiida</taxon>
        <taxon>Echinostomata</taxon>
        <taxon>Echinostomatoidea</taxon>
        <taxon>Echinostomatidae</taxon>
        <taxon>Echinostoma</taxon>
    </lineage>
</organism>
<gene>
    <name evidence="3" type="ORF">ECPE_LOCUS4235</name>
</gene>
<keyword evidence="4" id="KW-1185">Reference proteome</keyword>
<evidence type="ECO:0000313" key="5">
    <source>
        <dbReference type="WBParaSite" id="ECPE_0000424301-mRNA-1"/>
    </source>
</evidence>
<evidence type="ECO:0000256" key="1">
    <source>
        <dbReference type="SAM" id="MobiDB-lite"/>
    </source>
</evidence>
<proteinExistence type="predicted"/>
<dbReference type="PANTHER" id="PTHR22775">
    <property type="entry name" value="SORTING NEXIN"/>
    <property type="match status" value="1"/>
</dbReference>
<dbReference type="InterPro" id="IPR036871">
    <property type="entry name" value="PX_dom_sf"/>
</dbReference>
<dbReference type="EMBL" id="UZAN01041110">
    <property type="protein sequence ID" value="VDP71999.1"/>
    <property type="molecule type" value="Genomic_DNA"/>
</dbReference>
<dbReference type="WBParaSite" id="ECPE_0000424301-mRNA-1">
    <property type="protein sequence ID" value="ECPE_0000424301-mRNA-1"/>
    <property type="gene ID" value="ECPE_0000424301"/>
</dbReference>
<evidence type="ECO:0000313" key="4">
    <source>
        <dbReference type="Proteomes" id="UP000272942"/>
    </source>
</evidence>
<name>A0A183ABA0_9TREM</name>
<dbReference type="OrthoDB" id="5957963at2759"/>
<dbReference type="InterPro" id="IPR001683">
    <property type="entry name" value="PX_dom"/>
</dbReference>
<dbReference type="GO" id="GO:0005770">
    <property type="term" value="C:late endosome"/>
    <property type="evidence" value="ECO:0007669"/>
    <property type="project" value="TreeGrafter"/>
</dbReference>
<protein>
    <submittedName>
        <fullName evidence="5">PX domain-containing protein</fullName>
    </submittedName>
</protein>
<dbReference type="PROSITE" id="PS50195">
    <property type="entry name" value="PX"/>
    <property type="match status" value="1"/>
</dbReference>
<dbReference type="GO" id="GO:0035091">
    <property type="term" value="F:phosphatidylinositol binding"/>
    <property type="evidence" value="ECO:0007669"/>
    <property type="project" value="InterPro"/>
</dbReference>
<feature type="compositionally biased region" description="Pro residues" evidence="1">
    <location>
        <begin position="689"/>
        <end position="698"/>
    </location>
</feature>
<accession>A0A183ABA0</accession>
<feature type="compositionally biased region" description="Polar residues" evidence="1">
    <location>
        <begin position="719"/>
        <end position="736"/>
    </location>
</feature>
<reference evidence="3 4" key="2">
    <citation type="submission" date="2018-11" db="EMBL/GenBank/DDBJ databases">
        <authorList>
            <consortium name="Pathogen Informatics"/>
        </authorList>
    </citation>
    <scope>NUCLEOTIDE SEQUENCE [LARGE SCALE GENOMIC DNA]</scope>
    <source>
        <strain evidence="3 4">Egypt</strain>
    </source>
</reference>
<evidence type="ECO:0000313" key="3">
    <source>
        <dbReference type="EMBL" id="VDP71999.1"/>
    </source>
</evidence>
<reference evidence="5" key="1">
    <citation type="submission" date="2016-06" db="UniProtKB">
        <authorList>
            <consortium name="WormBaseParasite"/>
        </authorList>
    </citation>
    <scope>IDENTIFICATION</scope>
</reference>
<dbReference type="PANTHER" id="PTHR22775:SF44">
    <property type="entry name" value="SORTING NEXIN-14"/>
    <property type="match status" value="1"/>
</dbReference>
<dbReference type="Gene3D" id="3.30.1520.10">
    <property type="entry name" value="Phox-like domain"/>
    <property type="match status" value="1"/>
</dbReference>
<feature type="region of interest" description="Disordered" evidence="1">
    <location>
        <begin position="227"/>
        <end position="246"/>
    </location>
</feature>
<dbReference type="SUPFAM" id="SSF64268">
    <property type="entry name" value="PX domain"/>
    <property type="match status" value="1"/>
</dbReference>
<dbReference type="AlphaFoldDB" id="A0A183ABA0"/>
<sequence>MKSIRSVEPLTAVLLMNDIDRRVRCEPLPPDTCRELRAQIWHILALIRGSNRTVMEQDSEEEEDEHAESVPDDNEQSHTSNKHRSASPSSRLVVPPVHETNPEQRLFHFPLELDDLLISVIQEPEPRTLIKMIRTQLWKDTCRAAFETIEKRFLPMYVESPEYLCHVLGISQRTMGPCPGSPKLMNSPNRVGPEAQPISGPSLFGNSLKNMFSSSHTVEGRLVQDLASSTNRPQARLPSRPSKPINRATNLRDRIAEVSSGVDQTVSKAHAAIAAAAASDSHHQLHSHYLLQSHQVDMSDWNVYIPGLSRPEIQPTRRLIDQLTSNTVGVHDSNSFRMRLFDDSNSSSETKANVTRTPQLSPQYMFTVRTERLVNGVRQPIARVDRKYSEFYVLEQKLVEFHGNAIGRQLPRRQFVPRTFEFMDARREDFETYLQFLLAQPFLRNSELLFNFLTSKTLFTSNLMSELNLGRLVKSVPLKLTKEKGQFLDDFLVSFYVSCSPQPIILEPVDPRPRPAATVISVLPSSGVGTLGGMDTLASPDHYSIKPRSDSLPANQLSHATILERASLTPATTVPPTMTTNTTNIGNAVANSPASRPVQCTVLDNRLRARAYWNNAGWSSDRRKELSGRVCGSRILRWHGLTEGILFLFHHLVGHPSSTQSSSSDGNRSDTTSTKERDPLLSDESDEPTQPPPTPPDPWDVSHAGWSEAFLNGPLTLDQLRSPTDPNDSSTPRALTPSMTESTIAEKATNHLPSQNHALHNNGTENLIASSTRVEPQISISWTDCRAAFVQSYRLLFHHLTVQFRYLVLWISFQLWYYLRIPIDRWLSSYLVSYLHSCLTDSYTAYALRLLKYMGFTFISSRERIEDRISRLLLCFQYPKWNKQLSYVLLDHLVTALFPELQTNVDPKAEIEAP</sequence>
<feature type="region of interest" description="Disordered" evidence="1">
    <location>
        <begin position="54"/>
        <end position="96"/>
    </location>
</feature>
<dbReference type="GO" id="GO:0097352">
    <property type="term" value="P:autophagosome maturation"/>
    <property type="evidence" value="ECO:0007669"/>
    <property type="project" value="TreeGrafter"/>
</dbReference>
<feature type="region of interest" description="Disordered" evidence="1">
    <location>
        <begin position="656"/>
        <end position="703"/>
    </location>
</feature>
<feature type="region of interest" description="Disordered" evidence="1">
    <location>
        <begin position="717"/>
        <end position="736"/>
    </location>
</feature>
<evidence type="ECO:0000259" key="2">
    <source>
        <dbReference type="PROSITE" id="PS50195"/>
    </source>
</evidence>